<keyword evidence="1" id="KW-1133">Transmembrane helix</keyword>
<keyword evidence="3" id="KW-1185">Reference proteome</keyword>
<keyword evidence="1" id="KW-0472">Membrane</keyword>
<dbReference type="InterPro" id="IPR053154">
    <property type="entry name" value="c-di-AMP_regulator"/>
</dbReference>
<evidence type="ECO:0000313" key="3">
    <source>
        <dbReference type="Proteomes" id="UP000198858"/>
    </source>
</evidence>
<gene>
    <name evidence="2" type="ORF">SAMN04488552_0447</name>
</gene>
<name>A0A1H1KZT3_9FLAO</name>
<dbReference type="Gene3D" id="2.170.120.40">
    <property type="entry name" value="YbbR-like domain"/>
    <property type="match status" value="1"/>
</dbReference>
<proteinExistence type="predicted"/>
<reference evidence="2 3" key="1">
    <citation type="submission" date="2016-10" db="EMBL/GenBank/DDBJ databases">
        <authorList>
            <person name="Varghese N."/>
            <person name="Submissions S."/>
        </authorList>
    </citation>
    <scope>NUCLEOTIDE SEQUENCE [LARGE SCALE GENOMIC DNA]</scope>
    <source>
        <strain evidence="2 3">Mar_2010_102</strain>
    </source>
</reference>
<accession>A0A1H1KZT3</accession>
<evidence type="ECO:0008006" key="4">
    <source>
        <dbReference type="Google" id="ProtNLM"/>
    </source>
</evidence>
<dbReference type="RefSeq" id="WP_089661124.1">
    <property type="nucleotide sequence ID" value="NZ_LT629745.1"/>
</dbReference>
<sequence>MSVRRKPRFKRASIKTFSFFLIFSAVVWVLVQFSKTYTQLIEIPVNYINAPLDKSISDDRPDHVDLQLQDNGFNIYYYKIFNPQLQVDLSKAKQNNGELVYTLQNHLSDIEQQLKIDFENSLIVQEEIVVPFQFKKEKMLKVEPRIEVNYAVGFSAEESVRLKPDSVKVSGPEKIIDSINTVYTRSLKLNKVNMDLNGEVDIDTSGLGQLSFYDNSVGYYQKVEKFTEGSAEIAVEVTNVPAGLNLAYFPKTVIVYYQVNLKQFESVSAADFRVICNYREVKKGDDYMIAKIVEKPDFINNIRLNERRIQFVIKR</sequence>
<keyword evidence="1" id="KW-0812">Transmembrane</keyword>
<dbReference type="PANTHER" id="PTHR37804">
    <property type="entry name" value="CDAA REGULATORY PROTEIN CDAR"/>
    <property type="match status" value="1"/>
</dbReference>
<dbReference type="AlphaFoldDB" id="A0A1H1KZT3"/>
<organism evidence="2 3">
    <name type="scientific">Christiangramia echinicola</name>
    <dbReference type="NCBI Taxonomy" id="279359"/>
    <lineage>
        <taxon>Bacteria</taxon>
        <taxon>Pseudomonadati</taxon>
        <taxon>Bacteroidota</taxon>
        <taxon>Flavobacteriia</taxon>
        <taxon>Flavobacteriales</taxon>
        <taxon>Flavobacteriaceae</taxon>
        <taxon>Christiangramia</taxon>
    </lineage>
</organism>
<evidence type="ECO:0000313" key="2">
    <source>
        <dbReference type="EMBL" id="SDR67834.1"/>
    </source>
</evidence>
<dbReference type="STRING" id="1250231.SAMN04488552_0447"/>
<dbReference type="EMBL" id="LT629745">
    <property type="protein sequence ID" value="SDR67834.1"/>
    <property type="molecule type" value="Genomic_DNA"/>
</dbReference>
<evidence type="ECO:0000256" key="1">
    <source>
        <dbReference type="SAM" id="Phobius"/>
    </source>
</evidence>
<dbReference type="PANTHER" id="PTHR37804:SF1">
    <property type="entry name" value="CDAA REGULATORY PROTEIN CDAR"/>
    <property type="match status" value="1"/>
</dbReference>
<feature type="transmembrane region" description="Helical" evidence="1">
    <location>
        <begin position="12"/>
        <end position="31"/>
    </location>
</feature>
<dbReference type="Proteomes" id="UP000198858">
    <property type="component" value="Chromosome I"/>
</dbReference>
<protein>
    <recommendedName>
        <fullName evidence="4">YbbR-like protein</fullName>
    </recommendedName>
</protein>